<sequence>MSEPGGFRTKGKPRKSGRSVRNSSKDDLDYLFRIFYEIKVSEGRSARTLKQYDENFRFFMSYLESREIPKSIGKIVKFDGHEYKTVGLATSIINTRLKTLRVFFSTIQDEDYILGNPMKGVKNLKEDVTDIEVINTDVMRSLLAAPDQRYFPDSN</sequence>
<dbReference type="GO" id="GO:0003677">
    <property type="term" value="F:DNA binding"/>
    <property type="evidence" value="ECO:0007669"/>
    <property type="project" value="UniProtKB-KW"/>
</dbReference>
<accession>A0A941DZC7</accession>
<evidence type="ECO:0008006" key="5">
    <source>
        <dbReference type="Google" id="ProtNLM"/>
    </source>
</evidence>
<evidence type="ECO:0000313" key="3">
    <source>
        <dbReference type="EMBL" id="MBR7798132.1"/>
    </source>
</evidence>
<protein>
    <recommendedName>
        <fullName evidence="5">Core-binding (CB) domain-containing protein</fullName>
    </recommendedName>
</protein>
<reference evidence="3" key="1">
    <citation type="submission" date="2021-04" db="EMBL/GenBank/DDBJ databases">
        <title>Isolation and polyphasic classification of algal microorganism.</title>
        <authorList>
            <person name="Wang S."/>
        </authorList>
    </citation>
    <scope>NUCLEOTIDE SEQUENCE</scope>
    <source>
        <strain evidence="3">720a</strain>
    </source>
</reference>
<proteinExistence type="predicted"/>
<dbReference type="EMBL" id="JAGSOT010000091">
    <property type="protein sequence ID" value="MBR7798132.1"/>
    <property type="molecule type" value="Genomic_DNA"/>
</dbReference>
<dbReference type="RefSeq" id="WP_166530969.1">
    <property type="nucleotide sequence ID" value="NZ_JAGSOT010000091.1"/>
</dbReference>
<feature type="compositionally biased region" description="Basic residues" evidence="2">
    <location>
        <begin position="9"/>
        <end position="18"/>
    </location>
</feature>
<organism evidence="3 4">
    <name type="scientific">Virgibacillus salarius</name>
    <dbReference type="NCBI Taxonomy" id="447199"/>
    <lineage>
        <taxon>Bacteria</taxon>
        <taxon>Bacillati</taxon>
        <taxon>Bacillota</taxon>
        <taxon>Bacilli</taxon>
        <taxon>Bacillales</taxon>
        <taxon>Bacillaceae</taxon>
        <taxon>Virgibacillus</taxon>
    </lineage>
</organism>
<feature type="region of interest" description="Disordered" evidence="2">
    <location>
        <begin position="1"/>
        <end position="23"/>
    </location>
</feature>
<dbReference type="InterPro" id="IPR011010">
    <property type="entry name" value="DNA_brk_join_enz"/>
</dbReference>
<keyword evidence="1" id="KW-0238">DNA-binding</keyword>
<dbReference type="Gene3D" id="1.10.150.130">
    <property type="match status" value="1"/>
</dbReference>
<dbReference type="SUPFAM" id="SSF56349">
    <property type="entry name" value="DNA breaking-rejoining enzymes"/>
    <property type="match status" value="1"/>
</dbReference>
<dbReference type="AlphaFoldDB" id="A0A941DZC7"/>
<comment type="caution">
    <text evidence="3">The sequence shown here is derived from an EMBL/GenBank/DDBJ whole genome shotgun (WGS) entry which is preliminary data.</text>
</comment>
<evidence type="ECO:0000256" key="1">
    <source>
        <dbReference type="ARBA" id="ARBA00023125"/>
    </source>
</evidence>
<evidence type="ECO:0000313" key="4">
    <source>
        <dbReference type="Proteomes" id="UP000675284"/>
    </source>
</evidence>
<keyword evidence="4" id="KW-1185">Reference proteome</keyword>
<dbReference type="InterPro" id="IPR010998">
    <property type="entry name" value="Integrase_recombinase_N"/>
</dbReference>
<dbReference type="Proteomes" id="UP000675284">
    <property type="component" value="Unassembled WGS sequence"/>
</dbReference>
<name>A0A941DZC7_9BACI</name>
<gene>
    <name evidence="3" type="ORF">KCX74_19120</name>
</gene>
<evidence type="ECO:0000256" key="2">
    <source>
        <dbReference type="SAM" id="MobiDB-lite"/>
    </source>
</evidence>